<feature type="transmembrane region" description="Helical" evidence="1">
    <location>
        <begin position="135"/>
        <end position="153"/>
    </location>
</feature>
<keyword evidence="1" id="KW-0472">Membrane</keyword>
<evidence type="ECO:0000259" key="2">
    <source>
        <dbReference type="PROSITE" id="PS50850"/>
    </source>
</evidence>
<dbReference type="PROSITE" id="PS50850">
    <property type="entry name" value="MFS"/>
    <property type="match status" value="1"/>
</dbReference>
<comment type="caution">
    <text evidence="3">The sequence shown here is derived from an EMBL/GenBank/DDBJ whole genome shotgun (WGS) entry which is preliminary data.</text>
</comment>
<dbReference type="InterPro" id="IPR020846">
    <property type="entry name" value="MFS_dom"/>
</dbReference>
<feature type="transmembrane region" description="Helical" evidence="1">
    <location>
        <begin position="399"/>
        <end position="421"/>
    </location>
</feature>
<evidence type="ECO:0000313" key="3">
    <source>
        <dbReference type="EMBL" id="MBV0924591.1"/>
    </source>
</evidence>
<accession>A0A8J7YC82</accession>
<dbReference type="Pfam" id="PF07690">
    <property type="entry name" value="MFS_1"/>
    <property type="match status" value="1"/>
</dbReference>
<feature type="domain" description="Major facilitator superfamily (MFS) profile" evidence="2">
    <location>
        <begin position="9"/>
        <end position="423"/>
    </location>
</feature>
<dbReference type="InterPro" id="IPR011701">
    <property type="entry name" value="MFS"/>
</dbReference>
<feature type="transmembrane region" description="Helical" evidence="1">
    <location>
        <begin position="282"/>
        <end position="302"/>
    </location>
</feature>
<dbReference type="GO" id="GO:0022857">
    <property type="term" value="F:transmembrane transporter activity"/>
    <property type="evidence" value="ECO:0007669"/>
    <property type="project" value="InterPro"/>
</dbReference>
<keyword evidence="1" id="KW-1133">Transmembrane helix</keyword>
<feature type="transmembrane region" description="Helical" evidence="1">
    <location>
        <begin position="44"/>
        <end position="64"/>
    </location>
</feature>
<keyword evidence="1" id="KW-0812">Transmembrane</keyword>
<dbReference type="InterPro" id="IPR036259">
    <property type="entry name" value="MFS_trans_sf"/>
</dbReference>
<name>A0A8J7YC82_9EURY</name>
<feature type="transmembrane region" description="Helical" evidence="1">
    <location>
        <begin position="370"/>
        <end position="393"/>
    </location>
</feature>
<dbReference type="Gene3D" id="1.20.1250.20">
    <property type="entry name" value="MFS general substrate transporter like domains"/>
    <property type="match status" value="2"/>
</dbReference>
<feature type="transmembrane region" description="Helical" evidence="1">
    <location>
        <begin position="9"/>
        <end position="32"/>
    </location>
</feature>
<feature type="transmembrane region" description="Helical" evidence="1">
    <location>
        <begin position="165"/>
        <end position="185"/>
    </location>
</feature>
<evidence type="ECO:0000256" key="1">
    <source>
        <dbReference type="SAM" id="Phobius"/>
    </source>
</evidence>
<evidence type="ECO:0000313" key="4">
    <source>
        <dbReference type="Proteomes" id="UP000766550"/>
    </source>
</evidence>
<dbReference type="RefSeq" id="WP_162319152.1">
    <property type="nucleotide sequence ID" value="NZ_JAHQXF010000002.1"/>
</dbReference>
<dbReference type="GO" id="GO:0005886">
    <property type="term" value="C:plasma membrane"/>
    <property type="evidence" value="ECO:0007669"/>
    <property type="project" value="TreeGrafter"/>
</dbReference>
<protein>
    <submittedName>
        <fullName evidence="3">MFS transporter</fullName>
    </submittedName>
</protein>
<dbReference type="PANTHER" id="PTHR43129">
    <property type="entry name" value="FOSMIDOMYCIN RESISTANCE PROTEIN"/>
    <property type="match status" value="1"/>
</dbReference>
<dbReference type="EMBL" id="JAHQXF010000002">
    <property type="protein sequence ID" value="MBV0924591.1"/>
    <property type="molecule type" value="Genomic_DNA"/>
</dbReference>
<dbReference type="AlphaFoldDB" id="A0A8J7YC82"/>
<feature type="transmembrane region" description="Helical" evidence="1">
    <location>
        <begin position="314"/>
        <end position="343"/>
    </location>
</feature>
<reference evidence="3 4" key="1">
    <citation type="submission" date="2021-06" db="EMBL/GenBank/DDBJ databases">
        <title>New haloarchaea isolates fom saline soil.</title>
        <authorList>
            <person name="Duran-Viseras A."/>
            <person name="Sanchez-Porro C.S."/>
            <person name="Ventosa A."/>
        </authorList>
    </citation>
    <scope>NUCLEOTIDE SEQUENCE [LARGE SCALE GENOMIC DNA]</scope>
    <source>
        <strain evidence="3 4">JCM 183640</strain>
    </source>
</reference>
<sequence>MVSDAQSRLVVGLVGGSHLVNHAYFMLLPPIFGPLQSDLGLTDAQLGVALGTVGVVVTALQLPFGSLSDSRSRTSVLAISLTFGAVGAILTATAQSYAWLLAASVVTGVGIAGHHPAHYPLIGAATTADTRGRAYSVHGFTGAIGLAAPPAVVATASTLGLDWRVAIGAIAVVGAVYGAGCLLAFDRLVNEAITHPSSSGGEAVVAGAVDDASAGATDGVDTAAASLTTRIRRELGTVVSSPPILALTVLWFVSSMAGWGIKQYTAALLSSGYRLPDATANFAVSAMLVTGAVLIFAGGWLTDRYSPGPVLVGGYAALVLVAGALALGTLPLVGALALVLVLSATVDGSRPARAALADAFSTDDSAGKNFGFLTIGISGGAAVAPPVLAVVVSRAGVAAAFWAVAGIGALAVALTLVVLTVGGRRTLGTAQPGD</sequence>
<feature type="transmembrane region" description="Helical" evidence="1">
    <location>
        <begin position="76"/>
        <end position="100"/>
    </location>
</feature>
<feature type="transmembrane region" description="Helical" evidence="1">
    <location>
        <begin position="244"/>
        <end position="261"/>
    </location>
</feature>
<dbReference type="Proteomes" id="UP000766550">
    <property type="component" value="Unassembled WGS sequence"/>
</dbReference>
<organism evidence="3 4">
    <name type="scientific">Haloarcula limicola</name>
    <dbReference type="NCBI Taxonomy" id="1429915"/>
    <lineage>
        <taxon>Archaea</taxon>
        <taxon>Methanobacteriati</taxon>
        <taxon>Methanobacteriota</taxon>
        <taxon>Stenosarchaea group</taxon>
        <taxon>Halobacteria</taxon>
        <taxon>Halobacteriales</taxon>
        <taxon>Haloarculaceae</taxon>
        <taxon>Haloarcula</taxon>
    </lineage>
</organism>
<gene>
    <name evidence="3" type="ORF">KTS45_10315</name>
</gene>
<proteinExistence type="predicted"/>
<keyword evidence="4" id="KW-1185">Reference proteome</keyword>
<dbReference type="SUPFAM" id="SSF103473">
    <property type="entry name" value="MFS general substrate transporter"/>
    <property type="match status" value="1"/>
</dbReference>
<dbReference type="OrthoDB" id="117970at2157"/>
<dbReference type="PANTHER" id="PTHR43129:SF1">
    <property type="entry name" value="FOSMIDOMYCIN RESISTANCE PROTEIN"/>
    <property type="match status" value="1"/>
</dbReference>